<feature type="region of interest" description="Disordered" evidence="1">
    <location>
        <begin position="101"/>
        <end position="123"/>
    </location>
</feature>
<evidence type="ECO:0000313" key="3">
    <source>
        <dbReference type="Proteomes" id="UP000800038"/>
    </source>
</evidence>
<proteinExistence type="predicted"/>
<protein>
    <submittedName>
        <fullName evidence="2">Uncharacterized protein</fullName>
    </submittedName>
</protein>
<accession>A0A6A5S4C3</accession>
<gene>
    <name evidence="2" type="ORF">EJ02DRAFT_516411</name>
</gene>
<evidence type="ECO:0000256" key="1">
    <source>
        <dbReference type="SAM" id="MobiDB-lite"/>
    </source>
</evidence>
<name>A0A6A5S4C3_9PLEO</name>
<dbReference type="Proteomes" id="UP000800038">
    <property type="component" value="Unassembled WGS sequence"/>
</dbReference>
<keyword evidence="3" id="KW-1185">Reference proteome</keyword>
<dbReference type="OrthoDB" id="3763505at2759"/>
<evidence type="ECO:0000313" key="2">
    <source>
        <dbReference type="EMBL" id="KAF1935475.1"/>
    </source>
</evidence>
<reference evidence="2" key="1">
    <citation type="journal article" date="2020" name="Stud. Mycol.">
        <title>101 Dothideomycetes genomes: a test case for predicting lifestyles and emergence of pathogens.</title>
        <authorList>
            <person name="Haridas S."/>
            <person name="Albert R."/>
            <person name="Binder M."/>
            <person name="Bloem J."/>
            <person name="Labutti K."/>
            <person name="Salamov A."/>
            <person name="Andreopoulos B."/>
            <person name="Baker S."/>
            <person name="Barry K."/>
            <person name="Bills G."/>
            <person name="Bluhm B."/>
            <person name="Cannon C."/>
            <person name="Castanera R."/>
            <person name="Culley D."/>
            <person name="Daum C."/>
            <person name="Ezra D."/>
            <person name="Gonzalez J."/>
            <person name="Henrissat B."/>
            <person name="Kuo A."/>
            <person name="Liang C."/>
            <person name="Lipzen A."/>
            <person name="Lutzoni F."/>
            <person name="Magnuson J."/>
            <person name="Mondo S."/>
            <person name="Nolan M."/>
            <person name="Ohm R."/>
            <person name="Pangilinan J."/>
            <person name="Park H.-J."/>
            <person name="Ramirez L."/>
            <person name="Alfaro M."/>
            <person name="Sun H."/>
            <person name="Tritt A."/>
            <person name="Yoshinaga Y."/>
            <person name="Zwiers L.-H."/>
            <person name="Turgeon B."/>
            <person name="Goodwin S."/>
            <person name="Spatafora J."/>
            <person name="Crous P."/>
            <person name="Grigoriev I."/>
        </authorList>
    </citation>
    <scope>NUCLEOTIDE SEQUENCE</scope>
    <source>
        <strain evidence="2">CBS 161.51</strain>
    </source>
</reference>
<organism evidence="2 3">
    <name type="scientific">Clathrospora elynae</name>
    <dbReference type="NCBI Taxonomy" id="706981"/>
    <lineage>
        <taxon>Eukaryota</taxon>
        <taxon>Fungi</taxon>
        <taxon>Dikarya</taxon>
        <taxon>Ascomycota</taxon>
        <taxon>Pezizomycotina</taxon>
        <taxon>Dothideomycetes</taxon>
        <taxon>Pleosporomycetidae</taxon>
        <taxon>Pleosporales</taxon>
        <taxon>Diademaceae</taxon>
        <taxon>Clathrospora</taxon>
    </lineage>
</organism>
<sequence>MKRGKERQQKTYNSGDLLVVTHLTTNPPVHCLSTAERTGSSIFSVLWSAIMPPQRNAQPAYDEGILQLAIQGTNEDHKESINRVIAAFGVPQTTVQHLCDRGLPLSGNGPDVDSREAGQSWRM</sequence>
<dbReference type="AlphaFoldDB" id="A0A6A5S4C3"/>
<dbReference type="EMBL" id="ML976265">
    <property type="protein sequence ID" value="KAF1935475.1"/>
    <property type="molecule type" value="Genomic_DNA"/>
</dbReference>